<protein>
    <submittedName>
        <fullName evidence="1">DUF4400 domain-containing protein</fullName>
    </submittedName>
</protein>
<keyword evidence="1" id="KW-0614">Plasmid</keyword>
<evidence type="ECO:0000313" key="2">
    <source>
        <dbReference type="Proteomes" id="UP000438983"/>
    </source>
</evidence>
<dbReference type="Proteomes" id="UP000438983">
    <property type="component" value="Plasmid p1_PM101005"/>
</dbReference>
<dbReference type="EMBL" id="CP046903">
    <property type="protein sequence ID" value="QGZ32984.1"/>
    <property type="molecule type" value="Genomic_DNA"/>
</dbReference>
<geneLocation type="plasmid" evidence="2">
    <name>p1_pm101005</name>
</geneLocation>
<proteinExistence type="predicted"/>
<accession>A0A162HS70</accession>
<dbReference type="OrthoDB" id="9128627at2"/>
<dbReference type="AlphaFoldDB" id="A0A162HS70"/>
<dbReference type="Pfam" id="PF14348">
    <property type="entry name" value="DtrJ-like"/>
    <property type="match status" value="1"/>
</dbReference>
<evidence type="ECO:0000313" key="1">
    <source>
        <dbReference type="EMBL" id="QGZ32984.1"/>
    </source>
</evidence>
<dbReference type="RefSeq" id="WP_063542325.1">
    <property type="nucleotide sequence ID" value="NZ_CP046903.1"/>
</dbReference>
<dbReference type="InterPro" id="IPR022266">
    <property type="entry name" value="DtrJ-like"/>
</dbReference>
<name>A0A162HS70_STUST</name>
<organism evidence="1 2">
    <name type="scientific">Stutzerimonas stutzeri</name>
    <name type="common">Pseudomonas stutzeri</name>
    <dbReference type="NCBI Taxonomy" id="316"/>
    <lineage>
        <taxon>Bacteria</taxon>
        <taxon>Pseudomonadati</taxon>
        <taxon>Pseudomonadota</taxon>
        <taxon>Gammaproteobacteria</taxon>
        <taxon>Pseudomonadales</taxon>
        <taxon>Pseudomonadaceae</taxon>
        <taxon>Stutzerimonas</taxon>
    </lineage>
</organism>
<gene>
    <name evidence="1" type="ORF">GQA94_23020</name>
</gene>
<reference evidence="1 2" key="1">
    <citation type="submission" date="2019-12" db="EMBL/GenBank/DDBJ databases">
        <title>Complete genome sequence of Pseudomonas stutzeri.</title>
        <authorList>
            <person name="Lim S.R."/>
            <person name="Kim J.H."/>
        </authorList>
    </citation>
    <scope>NUCLEOTIDE SEQUENCE [LARGE SCALE GENOMIC DNA]</scope>
    <source>
        <strain evidence="1 2">PM101005</strain>
        <plasmid evidence="2">p1_pm101005</plasmid>
    </source>
</reference>
<sequence length="216" mass="24528">MAEVIEEKWPKGLVASLFFLFIMVLMLAVFAPNPMIDTVMQKERQWSVSLLPQDDLKRIDETTASIYTALVIDSGLKYHISGMFMRSGPSTVDSFEEKVGWWFEYLDSRGVALQKITYQILYRAVLMTYWMPFFAVMAVPAIFAGVMRWQAKRHGFDYSSPFWNNNAVSLMGWGGIMLALSLLAPLPLPPMVVCTALIIILPILLSVLIRNLPKQI</sequence>